<gene>
    <name evidence="1" type="ORF">ABNN70_04785</name>
</gene>
<dbReference type="RefSeq" id="WP_353948903.1">
    <property type="nucleotide sequence ID" value="NZ_CP159510.1"/>
</dbReference>
<reference evidence="1" key="1">
    <citation type="submission" date="2024-06" db="EMBL/GenBank/DDBJ databases">
        <authorList>
            <person name="Fan A."/>
            <person name="Zhang F.Y."/>
            <person name="Zhang L."/>
        </authorList>
    </citation>
    <scope>NUCLEOTIDE SEQUENCE</scope>
    <source>
        <strain evidence="1">Y61</strain>
    </source>
</reference>
<evidence type="ECO:0000313" key="1">
    <source>
        <dbReference type="EMBL" id="XCJ17799.1"/>
    </source>
</evidence>
<name>A0AAU8IHS4_9BACL</name>
<sequence>MKEKKPIAPKKYSSLTSDFSGVILTLQNFLKILSKEVIPMLFPFDDRELNILIITQGPGNH</sequence>
<accession>A0AAU8IHS4</accession>
<protein>
    <submittedName>
        <fullName evidence="1">Uncharacterized protein</fullName>
    </submittedName>
</protein>
<organism evidence="1">
    <name type="scientific">Sporolactobacillus sp. Y61</name>
    <dbReference type="NCBI Taxonomy" id="3160863"/>
    <lineage>
        <taxon>Bacteria</taxon>
        <taxon>Bacillati</taxon>
        <taxon>Bacillota</taxon>
        <taxon>Bacilli</taxon>
        <taxon>Bacillales</taxon>
        <taxon>Sporolactobacillaceae</taxon>
        <taxon>Sporolactobacillus</taxon>
    </lineage>
</organism>
<dbReference type="AlphaFoldDB" id="A0AAU8IHS4"/>
<dbReference type="EMBL" id="CP159510">
    <property type="protein sequence ID" value="XCJ17799.1"/>
    <property type="molecule type" value="Genomic_DNA"/>
</dbReference>
<proteinExistence type="predicted"/>